<keyword evidence="13" id="KW-0808">Transferase</keyword>
<keyword evidence="7 12" id="KW-0663">Pyridoxal phosphate</keyword>
<keyword evidence="13" id="KW-0032">Aminotransferase</keyword>
<reference evidence="13" key="1">
    <citation type="submission" date="2020-02" db="EMBL/GenBank/DDBJ databases">
        <authorList>
            <person name="Meier V. D."/>
        </authorList>
    </citation>
    <scope>NUCLEOTIDE SEQUENCE</scope>
    <source>
        <strain evidence="13">AVDCRST_MAG11</strain>
    </source>
</reference>
<dbReference type="FunFam" id="3.20.10.10:FF:000002">
    <property type="entry name" value="D-alanine aminotransferase"/>
    <property type="match status" value="1"/>
</dbReference>
<dbReference type="GO" id="GO:0004084">
    <property type="term" value="F:branched-chain-amino-acid transaminase activity"/>
    <property type="evidence" value="ECO:0007669"/>
    <property type="project" value="UniProtKB-EC"/>
</dbReference>
<dbReference type="GO" id="GO:0005829">
    <property type="term" value="C:cytosol"/>
    <property type="evidence" value="ECO:0007669"/>
    <property type="project" value="TreeGrafter"/>
</dbReference>
<evidence type="ECO:0000256" key="2">
    <source>
        <dbReference type="ARBA" id="ARBA00004824"/>
    </source>
</evidence>
<comment type="similarity">
    <text evidence="5 11">Belongs to the class-IV pyridoxal-phosphate-dependent aminotransferase family.</text>
</comment>
<dbReference type="InterPro" id="IPR043132">
    <property type="entry name" value="BCAT-like_C"/>
</dbReference>
<feature type="non-terminal residue" evidence="13">
    <location>
        <position position="1"/>
    </location>
</feature>
<dbReference type="InterPro" id="IPR050571">
    <property type="entry name" value="Class-IV_PLP-Dep_Aminotrnsfr"/>
</dbReference>
<evidence type="ECO:0000256" key="5">
    <source>
        <dbReference type="ARBA" id="ARBA00009320"/>
    </source>
</evidence>
<gene>
    <name evidence="13" type="ORF">AVDCRST_MAG11-1324</name>
</gene>
<dbReference type="EC" id="2.6.1.42" evidence="6"/>
<evidence type="ECO:0000256" key="7">
    <source>
        <dbReference type="ARBA" id="ARBA00022898"/>
    </source>
</evidence>
<evidence type="ECO:0000256" key="10">
    <source>
        <dbReference type="ARBA" id="ARBA00049229"/>
    </source>
</evidence>
<dbReference type="Pfam" id="PF01063">
    <property type="entry name" value="Aminotran_4"/>
    <property type="match status" value="1"/>
</dbReference>
<dbReference type="PANTHER" id="PTHR42743:SF11">
    <property type="entry name" value="AMINODEOXYCHORISMATE LYASE"/>
    <property type="match status" value="1"/>
</dbReference>
<comment type="pathway">
    <text evidence="4">Amino-acid biosynthesis; L-leucine biosynthesis; L-leucine from 3-methyl-2-oxobutanoate: step 4/4.</text>
</comment>
<comment type="catalytic activity">
    <reaction evidence="8">
        <text>L-valine + 2-oxoglutarate = 3-methyl-2-oxobutanoate + L-glutamate</text>
        <dbReference type="Rhea" id="RHEA:24813"/>
        <dbReference type="ChEBI" id="CHEBI:11851"/>
        <dbReference type="ChEBI" id="CHEBI:16810"/>
        <dbReference type="ChEBI" id="CHEBI:29985"/>
        <dbReference type="ChEBI" id="CHEBI:57762"/>
        <dbReference type="EC" id="2.6.1.42"/>
    </reaction>
</comment>
<evidence type="ECO:0000256" key="3">
    <source>
        <dbReference type="ARBA" id="ARBA00004931"/>
    </source>
</evidence>
<organism evidence="13">
    <name type="scientific">uncultured Gemmatimonadaceae bacterium</name>
    <dbReference type="NCBI Taxonomy" id="246130"/>
    <lineage>
        <taxon>Bacteria</taxon>
        <taxon>Pseudomonadati</taxon>
        <taxon>Gemmatimonadota</taxon>
        <taxon>Gemmatimonadia</taxon>
        <taxon>Gemmatimonadales</taxon>
        <taxon>Gemmatimonadaceae</taxon>
        <taxon>environmental samples</taxon>
    </lineage>
</organism>
<protein>
    <recommendedName>
        <fullName evidence="6">branched-chain-amino-acid transaminase</fullName>
        <ecNumber evidence="6">2.6.1.42</ecNumber>
    </recommendedName>
</protein>
<sequence length="207" mass="20813">TVSRGAGAAGAAPPPDARPTVVVTAGPAPRFPAATYDAGVSAHVASGRRNPRAMTAGLKTLAYTDAVAALIEARRAGADDALFLDTDEHCSEGASSNLFVWTGDALLTPPVSCGALPGITRDAVIALAGDGDLRVLERPFALAELRAAHEAFLTSSLRELAPLVRVGGVPVGDGVPGPVTRSLIAAYRALVRRECGADAGAPAGADA</sequence>
<dbReference type="EMBL" id="CADCTU010000298">
    <property type="protein sequence ID" value="CAA9308477.1"/>
    <property type="molecule type" value="Genomic_DNA"/>
</dbReference>
<dbReference type="InterPro" id="IPR018300">
    <property type="entry name" value="Aminotrans_IV_CS"/>
</dbReference>
<evidence type="ECO:0000256" key="8">
    <source>
        <dbReference type="ARBA" id="ARBA00048212"/>
    </source>
</evidence>
<dbReference type="InterPro" id="IPR001544">
    <property type="entry name" value="Aminotrans_IV"/>
</dbReference>
<proteinExistence type="inferred from homology"/>
<evidence type="ECO:0000256" key="11">
    <source>
        <dbReference type="RuleBase" id="RU004106"/>
    </source>
</evidence>
<comment type="catalytic activity">
    <reaction evidence="9">
        <text>L-isoleucine + 2-oxoglutarate = (S)-3-methyl-2-oxopentanoate + L-glutamate</text>
        <dbReference type="Rhea" id="RHEA:24801"/>
        <dbReference type="ChEBI" id="CHEBI:16810"/>
        <dbReference type="ChEBI" id="CHEBI:29985"/>
        <dbReference type="ChEBI" id="CHEBI:35146"/>
        <dbReference type="ChEBI" id="CHEBI:58045"/>
        <dbReference type="EC" id="2.6.1.42"/>
    </reaction>
</comment>
<dbReference type="Gene3D" id="3.20.10.10">
    <property type="entry name" value="D-amino Acid Aminotransferase, subunit A, domain 2"/>
    <property type="match status" value="1"/>
</dbReference>
<dbReference type="PANTHER" id="PTHR42743">
    <property type="entry name" value="AMINO-ACID AMINOTRANSFERASE"/>
    <property type="match status" value="1"/>
</dbReference>
<comment type="pathway">
    <text evidence="3">Amino-acid biosynthesis; L-valine biosynthesis; L-valine from pyruvate: step 4/4.</text>
</comment>
<name>A0A6J4KLJ9_9BACT</name>
<comment type="pathway">
    <text evidence="2">Amino-acid biosynthesis; L-isoleucine biosynthesis; L-isoleucine from 2-oxobutanoate: step 4/4.</text>
</comment>
<accession>A0A6J4KLJ9</accession>
<evidence type="ECO:0000313" key="13">
    <source>
        <dbReference type="EMBL" id="CAA9308477.1"/>
    </source>
</evidence>
<comment type="cofactor">
    <cofactor evidence="1 12">
        <name>pyridoxal 5'-phosphate</name>
        <dbReference type="ChEBI" id="CHEBI:597326"/>
    </cofactor>
</comment>
<dbReference type="PROSITE" id="PS00770">
    <property type="entry name" value="AA_TRANSFER_CLASS_4"/>
    <property type="match status" value="1"/>
</dbReference>
<evidence type="ECO:0000256" key="9">
    <source>
        <dbReference type="ARBA" id="ARBA00048798"/>
    </source>
</evidence>
<comment type="catalytic activity">
    <reaction evidence="10">
        <text>L-leucine + 2-oxoglutarate = 4-methyl-2-oxopentanoate + L-glutamate</text>
        <dbReference type="Rhea" id="RHEA:18321"/>
        <dbReference type="ChEBI" id="CHEBI:16810"/>
        <dbReference type="ChEBI" id="CHEBI:17865"/>
        <dbReference type="ChEBI" id="CHEBI:29985"/>
        <dbReference type="ChEBI" id="CHEBI:57427"/>
        <dbReference type="EC" id="2.6.1.42"/>
    </reaction>
</comment>
<dbReference type="SUPFAM" id="SSF56752">
    <property type="entry name" value="D-aminoacid aminotransferase-like PLP-dependent enzymes"/>
    <property type="match status" value="1"/>
</dbReference>
<evidence type="ECO:0000256" key="4">
    <source>
        <dbReference type="ARBA" id="ARBA00005072"/>
    </source>
</evidence>
<dbReference type="AlphaFoldDB" id="A0A6J4KLJ9"/>
<evidence type="ECO:0000256" key="12">
    <source>
        <dbReference type="RuleBase" id="RU004516"/>
    </source>
</evidence>
<dbReference type="InterPro" id="IPR036038">
    <property type="entry name" value="Aminotransferase-like"/>
</dbReference>
<dbReference type="GO" id="GO:0046394">
    <property type="term" value="P:carboxylic acid biosynthetic process"/>
    <property type="evidence" value="ECO:0007669"/>
    <property type="project" value="UniProtKB-ARBA"/>
</dbReference>
<evidence type="ECO:0000256" key="1">
    <source>
        <dbReference type="ARBA" id="ARBA00001933"/>
    </source>
</evidence>
<evidence type="ECO:0000256" key="6">
    <source>
        <dbReference type="ARBA" id="ARBA00013053"/>
    </source>
</evidence>
<dbReference type="GO" id="GO:0008652">
    <property type="term" value="P:amino acid biosynthetic process"/>
    <property type="evidence" value="ECO:0007669"/>
    <property type="project" value="UniProtKB-ARBA"/>
</dbReference>